<dbReference type="EMBL" id="CP003470">
    <property type="protein sequence ID" value="AGG89115.1"/>
    <property type="molecule type" value="Genomic_DNA"/>
</dbReference>
<dbReference type="STRING" id="666685.R2APBS1_1992"/>
<keyword evidence="3" id="KW-1185">Reference proteome</keyword>
<feature type="signal peptide" evidence="1">
    <location>
        <begin position="1"/>
        <end position="23"/>
    </location>
</feature>
<reference evidence="2 3" key="1">
    <citation type="submission" date="2012-04" db="EMBL/GenBank/DDBJ databases">
        <title>Complete genome of Rhodanobacter sp. 2APBS1.</title>
        <authorList>
            <consortium name="US DOE Joint Genome Institute"/>
            <person name="Huntemann M."/>
            <person name="Wei C.-L."/>
            <person name="Han J."/>
            <person name="Detter J.C."/>
            <person name="Han C."/>
            <person name="Tapia R."/>
            <person name="Munk A.C.C."/>
            <person name="Chen A."/>
            <person name="Krypides N."/>
            <person name="Mavromatis K."/>
            <person name="Markowitz V."/>
            <person name="Szeto E."/>
            <person name="Ivanova N."/>
            <person name="Mikhailova N."/>
            <person name="Ovchinnikova G."/>
            <person name="Pagani I."/>
            <person name="Pati A."/>
            <person name="Goodwin L."/>
            <person name="Peters L."/>
            <person name="Pitluck S."/>
            <person name="Woyke T."/>
            <person name="Prakash O."/>
            <person name="Elkins J."/>
            <person name="Brown S."/>
            <person name="Palumbo A."/>
            <person name="Hemme C."/>
            <person name="Zhou J."/>
            <person name="Watson D."/>
            <person name="Jardine P."/>
            <person name="Kostka J."/>
            <person name="Green S."/>
        </authorList>
    </citation>
    <scope>NUCLEOTIDE SEQUENCE [LARGE SCALE GENOMIC DNA]</scope>
    <source>
        <strain evidence="2 3">2APBS1</strain>
    </source>
</reference>
<evidence type="ECO:0000256" key="1">
    <source>
        <dbReference type="SAM" id="SignalP"/>
    </source>
</evidence>
<dbReference type="GeneID" id="72428726"/>
<dbReference type="Proteomes" id="UP000011859">
    <property type="component" value="Chromosome"/>
</dbReference>
<name>M4NE93_9GAMM</name>
<accession>M4NE93</accession>
<dbReference type="AlphaFoldDB" id="M4NE93"/>
<feature type="chain" id="PRO_5004055971" evidence="1">
    <location>
        <begin position="24"/>
        <end position="393"/>
    </location>
</feature>
<evidence type="ECO:0000313" key="2">
    <source>
        <dbReference type="EMBL" id="AGG89115.1"/>
    </source>
</evidence>
<dbReference type="RefSeq" id="WP_015447840.1">
    <property type="nucleotide sequence ID" value="NZ_CP088981.1"/>
</dbReference>
<dbReference type="HOGENOM" id="CLU_701841_0_0_6"/>
<organism evidence="2 3">
    <name type="scientific">Rhodanobacter denitrificans</name>
    <dbReference type="NCBI Taxonomy" id="666685"/>
    <lineage>
        <taxon>Bacteria</taxon>
        <taxon>Pseudomonadati</taxon>
        <taxon>Pseudomonadota</taxon>
        <taxon>Gammaproteobacteria</taxon>
        <taxon>Lysobacterales</taxon>
        <taxon>Rhodanobacteraceae</taxon>
        <taxon>Rhodanobacter</taxon>
    </lineage>
</organism>
<proteinExistence type="predicted"/>
<evidence type="ECO:0000313" key="3">
    <source>
        <dbReference type="Proteomes" id="UP000011859"/>
    </source>
</evidence>
<sequence length="393" mass="42591" precursor="true">MRPVACWLLAAALWAALAWPLAAQDVRADVQAQAAAALRDGTAAKQRVLQRDRAALTETISTANAKRDAQLQAMYRDHLPANVKAAEQKPGTRILMFASMSMTRTDMHGMMEAALADPRVTIEFIGGPRDGGVGALMHWLNDIAQGMKERPAIAINPPDFEKYHVAEVPYAVVVRDGAAVARVGGVVSPKWIDSQLATRDGDLGTYGRMSSVIEENMTAYLADRVKHFDWSGYTQRAVAGFWRGLAMPSVPHASTSETYQIDPTITVTHDIRTPDGIVLARAGQKVNPLDTAPIAETLLVFDASDADERAFARHQVQLAAGKPIVAMSTTVPATAGDGWATWRAWQAEVGTHLFAYLPAMAKRLNLTGSPSIVRQEGRLLTVQQIALPRKEAP</sequence>
<dbReference type="InterPro" id="IPR019106">
    <property type="entry name" value="T4SS_TrbC"/>
</dbReference>
<keyword evidence="1" id="KW-0732">Signal</keyword>
<protein>
    <submittedName>
        <fullName evidence="2">Type-F conjugative transfer system pilin assembly protein</fullName>
    </submittedName>
</protein>
<dbReference type="Pfam" id="PF09673">
    <property type="entry name" value="TrbC_Ftype"/>
    <property type="match status" value="1"/>
</dbReference>
<dbReference type="KEGG" id="rhd:R2APBS1_1992"/>
<dbReference type="eggNOG" id="ENOG502ZA0P">
    <property type="taxonomic scope" value="Bacteria"/>
</dbReference>
<gene>
    <name evidence="2" type="ORF">R2APBS1_1992</name>
</gene>